<accession>A0A087E3K9</accession>
<evidence type="ECO:0000256" key="2">
    <source>
        <dbReference type="SAM" id="SignalP"/>
    </source>
</evidence>
<feature type="compositionally biased region" description="Polar residues" evidence="1">
    <location>
        <begin position="105"/>
        <end position="127"/>
    </location>
</feature>
<evidence type="ECO:0000256" key="1">
    <source>
        <dbReference type="SAM" id="MobiDB-lite"/>
    </source>
</evidence>
<feature type="compositionally biased region" description="Low complexity" evidence="1">
    <location>
        <begin position="86"/>
        <end position="99"/>
    </location>
</feature>
<evidence type="ECO:0000313" key="4">
    <source>
        <dbReference type="Proteomes" id="UP000029003"/>
    </source>
</evidence>
<name>A0A087E3K9_9BIFI</name>
<dbReference type="EMBL" id="JGZT01000007">
    <property type="protein sequence ID" value="KFJ02360.1"/>
    <property type="molecule type" value="Genomic_DNA"/>
</dbReference>
<protein>
    <recommendedName>
        <fullName evidence="5">Secreted protein</fullName>
    </recommendedName>
</protein>
<keyword evidence="2" id="KW-0732">Signal</keyword>
<evidence type="ECO:0008006" key="5">
    <source>
        <dbReference type="Google" id="ProtNLM"/>
    </source>
</evidence>
<dbReference type="AlphaFoldDB" id="A0A087E3K9"/>
<feature type="chain" id="PRO_5001820536" description="Secreted protein" evidence="2">
    <location>
        <begin position="25"/>
        <end position="127"/>
    </location>
</feature>
<proteinExistence type="predicted"/>
<evidence type="ECO:0000313" key="3">
    <source>
        <dbReference type="EMBL" id="KFJ02360.1"/>
    </source>
</evidence>
<comment type="caution">
    <text evidence="3">The sequence shown here is derived from an EMBL/GenBank/DDBJ whole genome shotgun (WGS) entry which is preliminary data.</text>
</comment>
<reference evidence="3 4" key="1">
    <citation type="submission" date="2014-03" db="EMBL/GenBank/DDBJ databases">
        <title>Genomics of Bifidobacteria.</title>
        <authorList>
            <person name="Ventura M."/>
            <person name="Milani C."/>
            <person name="Lugli G.A."/>
        </authorList>
    </citation>
    <scope>NUCLEOTIDE SEQUENCE [LARGE SCALE GENOMIC DNA]</scope>
    <source>
        <strain evidence="3 4">LMG 21395</strain>
    </source>
</reference>
<organism evidence="3 4">
    <name type="scientific">Bifidobacterium thermacidophilum subsp. thermacidophilum</name>
    <dbReference type="NCBI Taxonomy" id="79262"/>
    <lineage>
        <taxon>Bacteria</taxon>
        <taxon>Bacillati</taxon>
        <taxon>Actinomycetota</taxon>
        <taxon>Actinomycetes</taxon>
        <taxon>Bifidobacteriales</taxon>
        <taxon>Bifidobacteriaceae</taxon>
        <taxon>Bifidobacterium</taxon>
    </lineage>
</organism>
<feature type="region of interest" description="Disordered" evidence="1">
    <location>
        <begin position="29"/>
        <end position="127"/>
    </location>
</feature>
<dbReference type="Proteomes" id="UP000029003">
    <property type="component" value="Unassembled WGS sequence"/>
</dbReference>
<feature type="compositionally biased region" description="Polar residues" evidence="1">
    <location>
        <begin position="32"/>
        <end position="47"/>
    </location>
</feature>
<sequence length="127" mass="13767">MQHLACRTGLLLVVGSLIHPDANAARASAASCMQSHTHPGKPQSSRSIAPATHVPTYATRQMHRPTNPTTRHHPHHACHDIHDAADALLRAPTPTASRPPRIPRHTQTTTAPLNRPNHTTSPPSRMP</sequence>
<feature type="signal peptide" evidence="2">
    <location>
        <begin position="1"/>
        <end position="24"/>
    </location>
</feature>
<gene>
    <name evidence="3" type="ORF">THER5_1932</name>
</gene>